<evidence type="ECO:0000256" key="4">
    <source>
        <dbReference type="ARBA" id="ARBA00023098"/>
    </source>
</evidence>
<proteinExistence type="inferred from homology"/>
<keyword evidence="2 5" id="KW-0378">Hydrolase</keyword>
<keyword evidence="3 5" id="KW-0442">Lipid degradation</keyword>
<feature type="active site" description="Proton acceptor" evidence="5">
    <location>
        <position position="452"/>
    </location>
</feature>
<dbReference type="SUPFAM" id="SSF52151">
    <property type="entry name" value="FabD/lysophospholipase-like"/>
    <property type="match status" value="1"/>
</dbReference>
<sequence length="579" mass="60775">MSPRDIPFLAGLDEASARDIAAGMVSLAVPGGRPLFEQGEEGDGLYCLVSGSVGISTREPRSGLTRRIARLHPPEIVGEMALLSAAPRSATATALRDSHLLHLTRPAFEAVVSRHPATLLYFGRLLAERLRAVYEAKPLDDRPRSFAVLAVTEGPAPAGFGRDLAAALDAVLPGKTGCLDAWPPEADAAWFHAYEAAHARTVFVAHEIDCPWCQLCLRHADHVLLLADPGAPPRPGAAVYLARSAASDWMRMDLVVRQDAAAALPRPVHPDVAALPTTLAIHVRESRPADLARLARIVSGCARGLVLGGGGARGLAHLGVLQALDEAGLSIDLVGGTSMGAIVAASLAMGWALSEIRERTIESFVGRNPLNDYTLPYLALTRGAKVDAGLADRFGSASIENLWLPFFCVSSNLTTGSAMVHRRGPLAAALRASIAIPGLLPPVCTQEGVLVDGGMMNNLPADVMARTGRGPVLAVDVGSDMAFQAVPARTWRGRALRRWLGASEAMPAIAPLLLRAATVSSDAQTMMAVSRASVVLKPALSGVDLRAWSSFESTAALGYACAREAIADGRLAAWAEPGA</sequence>
<name>A0A840ZPR4_9HYPH</name>
<dbReference type="InterPro" id="IPR018490">
    <property type="entry name" value="cNMP-bd_dom_sf"/>
</dbReference>
<dbReference type="GO" id="GO:0016042">
    <property type="term" value="P:lipid catabolic process"/>
    <property type="evidence" value="ECO:0007669"/>
    <property type="project" value="UniProtKB-UniRule"/>
</dbReference>
<dbReference type="PANTHER" id="PTHR14226">
    <property type="entry name" value="NEUROPATHY TARGET ESTERASE/SWISS CHEESE D.MELANOGASTER"/>
    <property type="match status" value="1"/>
</dbReference>
<feature type="short sequence motif" description="GXGXXG" evidence="5">
    <location>
        <begin position="309"/>
        <end position="314"/>
    </location>
</feature>
<dbReference type="InterPro" id="IPR016035">
    <property type="entry name" value="Acyl_Trfase/lysoPLipase"/>
</dbReference>
<dbReference type="InterPro" id="IPR014710">
    <property type="entry name" value="RmlC-like_jellyroll"/>
</dbReference>
<feature type="domain" description="Cyclic nucleotide-binding" evidence="6">
    <location>
        <begin position="8"/>
        <end position="112"/>
    </location>
</feature>
<dbReference type="Pfam" id="PF00027">
    <property type="entry name" value="cNMP_binding"/>
    <property type="match status" value="1"/>
</dbReference>
<dbReference type="Proteomes" id="UP000583454">
    <property type="component" value="Unassembled WGS sequence"/>
</dbReference>
<protein>
    <submittedName>
        <fullName evidence="8">NTE family protein</fullName>
    </submittedName>
</protein>
<gene>
    <name evidence="8" type="ORF">HNR00_004852</name>
</gene>
<dbReference type="PROSITE" id="PS00889">
    <property type="entry name" value="CNMP_BINDING_2"/>
    <property type="match status" value="1"/>
</dbReference>
<dbReference type="CDD" id="cd00038">
    <property type="entry name" value="CAP_ED"/>
    <property type="match status" value="1"/>
</dbReference>
<organism evidence="8 9">
    <name type="scientific">Methylorubrum rhodinum</name>
    <dbReference type="NCBI Taxonomy" id="29428"/>
    <lineage>
        <taxon>Bacteria</taxon>
        <taxon>Pseudomonadati</taxon>
        <taxon>Pseudomonadota</taxon>
        <taxon>Alphaproteobacteria</taxon>
        <taxon>Hyphomicrobiales</taxon>
        <taxon>Methylobacteriaceae</taxon>
        <taxon>Methylorubrum</taxon>
    </lineage>
</organism>
<dbReference type="AlphaFoldDB" id="A0A840ZPR4"/>
<dbReference type="SMART" id="SM00100">
    <property type="entry name" value="cNMP"/>
    <property type="match status" value="1"/>
</dbReference>
<evidence type="ECO:0000256" key="5">
    <source>
        <dbReference type="PROSITE-ProRule" id="PRU01161"/>
    </source>
</evidence>
<dbReference type="InterPro" id="IPR002641">
    <property type="entry name" value="PNPLA_dom"/>
</dbReference>
<dbReference type="GO" id="GO:0004622">
    <property type="term" value="F:phosphatidylcholine lysophospholipase activity"/>
    <property type="evidence" value="ECO:0007669"/>
    <property type="project" value="UniProtKB-ARBA"/>
</dbReference>
<dbReference type="CDD" id="cd07205">
    <property type="entry name" value="Pat_PNPLA6_PNPLA7_NTE1_like"/>
    <property type="match status" value="1"/>
</dbReference>
<dbReference type="PROSITE" id="PS50042">
    <property type="entry name" value="CNMP_BINDING_3"/>
    <property type="match status" value="1"/>
</dbReference>
<evidence type="ECO:0000259" key="6">
    <source>
        <dbReference type="PROSITE" id="PS50042"/>
    </source>
</evidence>
<dbReference type="PANTHER" id="PTHR14226:SF29">
    <property type="entry name" value="NEUROPATHY TARGET ESTERASE SWS"/>
    <property type="match status" value="1"/>
</dbReference>
<dbReference type="Pfam" id="PF01734">
    <property type="entry name" value="Patatin"/>
    <property type="match status" value="1"/>
</dbReference>
<dbReference type="PROSITE" id="PS51635">
    <property type="entry name" value="PNPLA"/>
    <property type="match status" value="1"/>
</dbReference>
<keyword evidence="4 5" id="KW-0443">Lipid metabolism</keyword>
<dbReference type="InterPro" id="IPR000595">
    <property type="entry name" value="cNMP-bd_dom"/>
</dbReference>
<evidence type="ECO:0000256" key="3">
    <source>
        <dbReference type="ARBA" id="ARBA00022963"/>
    </source>
</evidence>
<dbReference type="Gene3D" id="3.40.1090.10">
    <property type="entry name" value="Cytosolic phospholipase A2 catalytic domain"/>
    <property type="match status" value="2"/>
</dbReference>
<keyword evidence="9" id="KW-1185">Reference proteome</keyword>
<evidence type="ECO:0000256" key="1">
    <source>
        <dbReference type="ARBA" id="ARBA00006636"/>
    </source>
</evidence>
<evidence type="ECO:0000313" key="9">
    <source>
        <dbReference type="Proteomes" id="UP000583454"/>
    </source>
</evidence>
<accession>A0A840ZPR4</accession>
<dbReference type="InterPro" id="IPR050301">
    <property type="entry name" value="NTE"/>
</dbReference>
<comment type="similarity">
    <text evidence="1">Belongs to the NTE family.</text>
</comment>
<feature type="short sequence motif" description="DGA/G" evidence="5">
    <location>
        <begin position="452"/>
        <end position="454"/>
    </location>
</feature>
<comment type="caution">
    <text evidence="8">The sequence shown here is derived from an EMBL/GenBank/DDBJ whole genome shotgun (WGS) entry which is preliminary data.</text>
</comment>
<dbReference type="EMBL" id="JACHOP010000034">
    <property type="protein sequence ID" value="MBB5760109.1"/>
    <property type="molecule type" value="Genomic_DNA"/>
</dbReference>
<feature type="short sequence motif" description="GXSXG" evidence="5">
    <location>
        <begin position="336"/>
        <end position="340"/>
    </location>
</feature>
<dbReference type="InterPro" id="IPR018488">
    <property type="entry name" value="cNMP-bd_CS"/>
</dbReference>
<dbReference type="SUPFAM" id="SSF51206">
    <property type="entry name" value="cAMP-binding domain-like"/>
    <property type="match status" value="1"/>
</dbReference>
<dbReference type="RefSeq" id="WP_183573766.1">
    <property type="nucleotide sequence ID" value="NZ_JACHOP010000034.1"/>
</dbReference>
<feature type="active site" description="Nucleophile" evidence="5">
    <location>
        <position position="338"/>
    </location>
</feature>
<dbReference type="Gene3D" id="2.60.120.10">
    <property type="entry name" value="Jelly Rolls"/>
    <property type="match status" value="1"/>
</dbReference>
<feature type="domain" description="PNPLA" evidence="7">
    <location>
        <begin position="305"/>
        <end position="465"/>
    </location>
</feature>
<evidence type="ECO:0000259" key="7">
    <source>
        <dbReference type="PROSITE" id="PS51635"/>
    </source>
</evidence>
<evidence type="ECO:0000256" key="2">
    <source>
        <dbReference type="ARBA" id="ARBA00022801"/>
    </source>
</evidence>
<reference evidence="8 9" key="1">
    <citation type="submission" date="2020-08" db="EMBL/GenBank/DDBJ databases">
        <title>Genomic Encyclopedia of Type Strains, Phase IV (KMG-IV): sequencing the most valuable type-strain genomes for metagenomic binning, comparative biology and taxonomic classification.</title>
        <authorList>
            <person name="Goeker M."/>
        </authorList>
    </citation>
    <scope>NUCLEOTIDE SEQUENCE [LARGE SCALE GENOMIC DNA]</scope>
    <source>
        <strain evidence="8 9">DSM 2163</strain>
    </source>
</reference>
<evidence type="ECO:0000313" key="8">
    <source>
        <dbReference type="EMBL" id="MBB5760109.1"/>
    </source>
</evidence>